<comment type="pathway">
    <text evidence="5">Nucleotide-sugar biosynthesis; GDP-L-fucose biosynthesis via de novo pathway; GDP-L-fucose from GDP-alpha-D-mannose: step 2/2.</text>
</comment>
<dbReference type="InterPro" id="IPR028614">
    <property type="entry name" value="GDP_fucose/colitose_synth"/>
</dbReference>
<comment type="function">
    <text evidence="5">Catalyzes the two-step NADP-dependent conversion of GDP-4-dehydro-6-deoxy-D-mannose to GDP-fucose, involving an epimerase and a reductase reaction.</text>
</comment>
<dbReference type="Proteomes" id="UP001500547">
    <property type="component" value="Unassembled WGS sequence"/>
</dbReference>
<reference evidence="8" key="1">
    <citation type="journal article" date="2019" name="Int. J. Syst. Evol. Microbiol.">
        <title>The Global Catalogue of Microorganisms (GCM) 10K type strain sequencing project: providing services to taxonomists for standard genome sequencing and annotation.</title>
        <authorList>
            <consortium name="The Broad Institute Genomics Platform"/>
            <consortium name="The Broad Institute Genome Sequencing Center for Infectious Disease"/>
            <person name="Wu L."/>
            <person name="Ma J."/>
        </authorList>
    </citation>
    <scope>NUCLEOTIDE SEQUENCE [LARGE SCALE GENOMIC DNA]</scope>
    <source>
        <strain evidence="8">JCM 18715</strain>
    </source>
</reference>
<dbReference type="HAMAP" id="MF_00956">
    <property type="entry name" value="GDP_fucose_synth"/>
    <property type="match status" value="1"/>
</dbReference>
<proteinExistence type="inferred from homology"/>
<evidence type="ECO:0000259" key="6">
    <source>
        <dbReference type="Pfam" id="PF01370"/>
    </source>
</evidence>
<evidence type="ECO:0000256" key="1">
    <source>
        <dbReference type="ARBA" id="ARBA00005959"/>
    </source>
</evidence>
<evidence type="ECO:0000256" key="5">
    <source>
        <dbReference type="HAMAP-Rule" id="MF_00956"/>
    </source>
</evidence>
<keyword evidence="4 5" id="KW-0413">Isomerase</keyword>
<feature type="binding site" evidence="5">
    <location>
        <position position="178"/>
    </location>
    <ligand>
        <name>NADP(+)</name>
        <dbReference type="ChEBI" id="CHEBI:58349"/>
    </ligand>
</feature>
<dbReference type="Gene3D" id="3.90.25.10">
    <property type="entry name" value="UDP-galactose 4-epimerase, domain 1"/>
    <property type="match status" value="1"/>
</dbReference>
<dbReference type="EMBL" id="BAABLD010000008">
    <property type="protein sequence ID" value="GAA5163897.1"/>
    <property type="molecule type" value="Genomic_DNA"/>
</dbReference>
<comment type="caution">
    <text evidence="7">The sequence shown here is derived from an EMBL/GenBank/DDBJ whole genome shotgun (WGS) entry which is preliminary data.</text>
</comment>
<dbReference type="PANTHER" id="PTHR43238">
    <property type="entry name" value="GDP-L-FUCOSE SYNTHASE"/>
    <property type="match status" value="1"/>
</dbReference>
<keyword evidence="2 5" id="KW-0521">NADP</keyword>
<keyword evidence="8" id="KW-1185">Reference proteome</keyword>
<accession>A0ABP9QLP8</accession>
<feature type="binding site" evidence="5">
    <location>
        <begin position="103"/>
        <end position="106"/>
    </location>
    <ligand>
        <name>NADP(+)</name>
        <dbReference type="ChEBI" id="CHEBI:58349"/>
    </ligand>
</feature>
<comment type="caution">
    <text evidence="5">Lacks conserved residue(s) required for the propagation of feature annotation.</text>
</comment>
<evidence type="ECO:0000256" key="4">
    <source>
        <dbReference type="ARBA" id="ARBA00023235"/>
    </source>
</evidence>
<evidence type="ECO:0000313" key="7">
    <source>
        <dbReference type="EMBL" id="GAA5163897.1"/>
    </source>
</evidence>
<organism evidence="7 8">
    <name type="scientific">Viridibacterium curvum</name>
    <dbReference type="NCBI Taxonomy" id="1101404"/>
    <lineage>
        <taxon>Bacteria</taxon>
        <taxon>Pseudomonadati</taxon>
        <taxon>Pseudomonadota</taxon>
        <taxon>Betaproteobacteria</taxon>
        <taxon>Rhodocyclales</taxon>
        <taxon>Rhodocyclaceae</taxon>
        <taxon>Viridibacterium</taxon>
    </lineage>
</organism>
<feature type="domain" description="NAD-dependent epimerase/dehydratase" evidence="6">
    <location>
        <begin position="5"/>
        <end position="237"/>
    </location>
</feature>
<feature type="binding site" evidence="5">
    <location>
        <position position="201"/>
    </location>
    <ligand>
        <name>substrate</name>
    </ligand>
</feature>
<comment type="catalytic activity">
    <reaction evidence="5">
        <text>GDP-beta-L-fucose + NADP(+) = GDP-4-dehydro-alpha-D-rhamnose + NADPH + H(+)</text>
        <dbReference type="Rhea" id="RHEA:18885"/>
        <dbReference type="ChEBI" id="CHEBI:15378"/>
        <dbReference type="ChEBI" id="CHEBI:57273"/>
        <dbReference type="ChEBI" id="CHEBI:57783"/>
        <dbReference type="ChEBI" id="CHEBI:57964"/>
        <dbReference type="ChEBI" id="CHEBI:58349"/>
        <dbReference type="EC" id="1.1.1.271"/>
    </reaction>
</comment>
<feature type="active site" description="Proton donor/acceptor" evidence="5">
    <location>
        <position position="134"/>
    </location>
</feature>
<name>A0ABP9QLP8_9RHOO</name>
<feature type="binding site" evidence="5">
    <location>
        <position position="208"/>
    </location>
    <ligand>
        <name>substrate</name>
    </ligand>
</feature>
<comment type="similarity">
    <text evidence="1 5">Belongs to the NAD(P)-dependent epimerase/dehydratase family. Fucose synthase subfamily.</text>
</comment>
<feature type="binding site" evidence="5">
    <location>
        <position position="138"/>
    </location>
    <ligand>
        <name>NADP(+)</name>
        <dbReference type="ChEBI" id="CHEBI:58349"/>
    </ligand>
</feature>
<gene>
    <name evidence="5" type="primary">fcl</name>
    <name evidence="7" type="ORF">GCM10025770_16830</name>
</gene>
<dbReference type="Gene3D" id="3.40.50.720">
    <property type="entry name" value="NAD(P)-binding Rossmann-like Domain"/>
    <property type="match status" value="1"/>
</dbReference>
<feature type="binding site" evidence="5">
    <location>
        <begin position="162"/>
        <end position="165"/>
    </location>
    <ligand>
        <name>NADP(+)</name>
        <dbReference type="ChEBI" id="CHEBI:58349"/>
    </ligand>
</feature>
<dbReference type="Pfam" id="PF01370">
    <property type="entry name" value="Epimerase"/>
    <property type="match status" value="1"/>
</dbReference>
<dbReference type="EC" id="1.1.1.271" evidence="5"/>
<dbReference type="PANTHER" id="PTHR43238:SF1">
    <property type="entry name" value="GDP-L-FUCOSE SYNTHASE"/>
    <property type="match status" value="1"/>
</dbReference>
<feature type="binding site" evidence="5">
    <location>
        <position position="186"/>
    </location>
    <ligand>
        <name>substrate</name>
    </ligand>
</feature>
<dbReference type="InterPro" id="IPR001509">
    <property type="entry name" value="Epimerase_deHydtase"/>
</dbReference>
<feature type="site" description="Important for catalytic activity" evidence="5">
    <location>
        <position position="105"/>
    </location>
</feature>
<dbReference type="RefSeq" id="WP_345532457.1">
    <property type="nucleotide sequence ID" value="NZ_BAABLD010000008.1"/>
</dbReference>
<dbReference type="InterPro" id="IPR036291">
    <property type="entry name" value="NAD(P)-bd_dom_sf"/>
</dbReference>
<keyword evidence="5" id="KW-0511">Multifunctional enzyme</keyword>
<keyword evidence="3 5" id="KW-0560">Oxidoreductase</keyword>
<dbReference type="SUPFAM" id="SSF51735">
    <property type="entry name" value="NAD(P)-binding Rossmann-fold domains"/>
    <property type="match status" value="1"/>
</dbReference>
<protein>
    <recommendedName>
        <fullName evidence="5">GDP-L-fucose synthase</fullName>
        <ecNumber evidence="5">1.1.1.271</ecNumber>
    </recommendedName>
    <alternativeName>
        <fullName evidence="5">GDP-4-keto-6-deoxy-D-mannose-3,5-epimerase-4-reductase</fullName>
    </alternativeName>
</protein>
<evidence type="ECO:0000256" key="3">
    <source>
        <dbReference type="ARBA" id="ARBA00023002"/>
    </source>
</evidence>
<evidence type="ECO:0000313" key="8">
    <source>
        <dbReference type="Proteomes" id="UP001500547"/>
    </source>
</evidence>
<evidence type="ECO:0000256" key="2">
    <source>
        <dbReference type="ARBA" id="ARBA00022857"/>
    </source>
</evidence>
<feature type="site" description="Important for catalytic activity" evidence="5">
    <location>
        <position position="107"/>
    </location>
</feature>
<sequence>MTGKILLTGGSGMVGRNLLDLARERGVSIVAPRSSQLNLLDAVQTRAMLAEIQPDLIVHAAGHVGGIQANMREPVQFLTANWDMGRNLVTAAREMGVPRLINLGSSCMYPRNRQEALREEDVLTGELEPTNEGYAIAKIAVARLCDYVRRETPACQYKTLIPCNLYGAYDKFDPARSHLVPAVIHKLHCAVKNGQADVEIWGDGTARREFMHARDLADAILHAVVHFDSLPDYLNIGLGKDYSVNEYYRAAAEVIGFTGRFVHDTSKPVGMARKLTDVSRARDWGWQAETGLVEGLRLTYEHYLSIGVADVVSAG</sequence>
<dbReference type="CDD" id="cd05239">
    <property type="entry name" value="GDP_FS_SDR_e"/>
    <property type="match status" value="1"/>
</dbReference>
<feature type="binding site" evidence="5">
    <location>
        <begin position="9"/>
        <end position="15"/>
    </location>
    <ligand>
        <name>NADP(+)</name>
        <dbReference type="ChEBI" id="CHEBI:58349"/>
    </ligand>
</feature>